<proteinExistence type="predicted"/>
<feature type="region of interest" description="Disordered" evidence="1">
    <location>
        <begin position="197"/>
        <end position="237"/>
    </location>
</feature>
<protein>
    <submittedName>
        <fullName evidence="2">Uncharacterized protein</fullName>
    </submittedName>
</protein>
<feature type="region of interest" description="Disordered" evidence="1">
    <location>
        <begin position="47"/>
        <end position="82"/>
    </location>
</feature>
<dbReference type="VEuPathDB" id="CryptoDB:Vbra_11415"/>
<reference evidence="2 3" key="1">
    <citation type="submission" date="2014-11" db="EMBL/GenBank/DDBJ databases">
        <authorList>
            <person name="Zhu J."/>
            <person name="Qi W."/>
            <person name="Song R."/>
        </authorList>
    </citation>
    <scope>NUCLEOTIDE SEQUENCE [LARGE SCALE GENOMIC DNA]</scope>
</reference>
<sequence length="237" mass="25457">MYVHARVHPPVPVHLRRCPPLPLDPPADFIRQQEMAVYNHAHVHARSVMGKTDPGRGEDESQTGEGGRRYREGEPAISESCRKPPLLKDGWKQGPVGDRDVEGALHDLYWLRVEGKLGGGGQGQIWRLEGGKVAKALDTEHSIGGVGITCTPSLLIRESIRRALLPFSPPAGLVSFIAALCNGASAEQALKHEWLTPPPPAAMHMPRPVAAAPPPPPLIMPPPAPPPAPPPTPIPAR</sequence>
<evidence type="ECO:0000313" key="3">
    <source>
        <dbReference type="Proteomes" id="UP000041254"/>
    </source>
</evidence>
<keyword evidence="3" id="KW-1185">Reference proteome</keyword>
<organism evidence="2 3">
    <name type="scientific">Vitrella brassicaformis (strain CCMP3155)</name>
    <dbReference type="NCBI Taxonomy" id="1169540"/>
    <lineage>
        <taxon>Eukaryota</taxon>
        <taxon>Sar</taxon>
        <taxon>Alveolata</taxon>
        <taxon>Colpodellida</taxon>
        <taxon>Vitrellaceae</taxon>
        <taxon>Vitrella</taxon>
    </lineage>
</organism>
<feature type="compositionally biased region" description="Pro residues" evidence="1">
    <location>
        <begin position="211"/>
        <end position="237"/>
    </location>
</feature>
<evidence type="ECO:0000313" key="2">
    <source>
        <dbReference type="EMBL" id="CEL93879.1"/>
    </source>
</evidence>
<gene>
    <name evidence="2" type="ORF">Vbra_11415</name>
</gene>
<dbReference type="AlphaFoldDB" id="A0A0G4EEA0"/>
<evidence type="ECO:0000256" key="1">
    <source>
        <dbReference type="SAM" id="MobiDB-lite"/>
    </source>
</evidence>
<dbReference type="EMBL" id="CDMY01000198">
    <property type="protein sequence ID" value="CEL93879.1"/>
    <property type="molecule type" value="Genomic_DNA"/>
</dbReference>
<dbReference type="InParanoid" id="A0A0G4EEA0"/>
<accession>A0A0G4EEA0</accession>
<dbReference type="Proteomes" id="UP000041254">
    <property type="component" value="Unassembled WGS sequence"/>
</dbReference>
<name>A0A0G4EEA0_VITBC</name>